<feature type="domain" description="C2H2-type" evidence="8">
    <location>
        <begin position="787"/>
        <end position="815"/>
    </location>
</feature>
<evidence type="ECO:0000256" key="1">
    <source>
        <dbReference type="ARBA" id="ARBA00004123"/>
    </source>
</evidence>
<evidence type="ECO:0000313" key="9">
    <source>
        <dbReference type="EMBL" id="CAF0757313.1"/>
    </source>
</evidence>
<name>A0A813PT32_9BILA</name>
<dbReference type="SUPFAM" id="SSF57667">
    <property type="entry name" value="beta-beta-alpha zinc fingers"/>
    <property type="match status" value="5"/>
</dbReference>
<feature type="domain" description="C2H2-type" evidence="8">
    <location>
        <begin position="632"/>
        <end position="661"/>
    </location>
</feature>
<evidence type="ECO:0000313" key="10">
    <source>
        <dbReference type="EMBL" id="CAF3537768.1"/>
    </source>
</evidence>
<reference evidence="9" key="1">
    <citation type="submission" date="2021-02" db="EMBL/GenBank/DDBJ databases">
        <authorList>
            <person name="Nowell W R."/>
        </authorList>
    </citation>
    <scope>NUCLEOTIDE SEQUENCE</scope>
</reference>
<keyword evidence="2" id="KW-0479">Metal-binding</keyword>
<comment type="subcellular location">
    <subcellularLocation>
        <location evidence="1">Nucleus</location>
    </subcellularLocation>
</comment>
<evidence type="ECO:0000256" key="6">
    <source>
        <dbReference type="ARBA" id="ARBA00023242"/>
    </source>
</evidence>
<sequence>MPSATDITNERRTFKCRYCSFFTRFRTQIINHLDDEHNIFVTECPKCKKNFRTEYKLRHHLRHTKEHTTLDINPNEYLLQHVDFQIEKPSFICPQCSTVFPSYAELDTHLTTHHALFDKSTFHMCRYCSFTFKTSLKLGRHIAIKHFQVKYIEQSSNNSVIITYGNQQSESKTANDENNNNNYCNLCNMKFIRSKDHKLHAQIVHNKKLDDKPANEGRMCHVCGRILKNNRSFMKHMSMIHNMSEKGHQLLECPVCEKRFARPNVLEKHVFVHQTWVGENETSQSGMESNNQTYQNLPSQEMVTEKDDERLNINDFEKTLSSHDTTCDCRELRTTHTTQNDNDLLDSLLQTSPLDITKILSLSNNEVDIESNTNVSDIVNDLSSSLSTPVNPVESEKQNLIAVDSSTCSSELDGLSIMPTCQDMPECSLSNSTAYAHQCKVCFFWFKSTKSLTRHKRFIHRLVPVFRCMDTKCLQLFPNPNEYLSHAKVHDQKHFICTRCSKSLTSRSEYHSHMKDEHEQQQQRKCTQCKIKFKTDEQFETHAHTYRCQMCSEIFTEKNSYHNHVAKHDQIHLYRCESCTETFENRKQLSKHALVHHKIPKQKTCNDCCLTFKTNFHLKRHNVTKHSDSKPFKCEQNGCGQTFARKDKLKQHQAKHGVDAPYKCSYEACFKGFFRPEHLRDHEIVRHSKKYPFTCEFCSKGFIHYKPMYAHYKQHHIDEQSKEENKNQQQNFSCFLCHRNFNFENHLKTHISTKHVNLVPYSCSYCRKGFSTLASAKIHVKRGHANYMCPKCRKHFRSKLNAKRHVNNIHKTSDEPLIQTINNVDIVETDKMSDANSRVTTLEYSSTATDTPSSSNCNSLLQKEQIWSEEDCGSNYFQMKLSVR</sequence>
<feature type="domain" description="C2H2-type" evidence="8">
    <location>
        <begin position="693"/>
        <end position="721"/>
    </location>
</feature>
<evidence type="ECO:0000256" key="3">
    <source>
        <dbReference type="ARBA" id="ARBA00022737"/>
    </source>
</evidence>
<dbReference type="EMBL" id="CAJNOQ010000106">
    <property type="protein sequence ID" value="CAF0757313.1"/>
    <property type="molecule type" value="Genomic_DNA"/>
</dbReference>
<evidence type="ECO:0000259" key="8">
    <source>
        <dbReference type="PROSITE" id="PS50157"/>
    </source>
</evidence>
<dbReference type="AlphaFoldDB" id="A0A813PT32"/>
<feature type="domain" description="C2H2-type" evidence="8">
    <location>
        <begin position="732"/>
        <end position="760"/>
    </location>
</feature>
<evidence type="ECO:0000256" key="4">
    <source>
        <dbReference type="ARBA" id="ARBA00022771"/>
    </source>
</evidence>
<dbReference type="Gene3D" id="3.30.160.60">
    <property type="entry name" value="Classic Zinc Finger"/>
    <property type="match status" value="8"/>
</dbReference>
<feature type="domain" description="C2H2-type" evidence="8">
    <location>
        <begin position="91"/>
        <end position="113"/>
    </location>
</feature>
<keyword evidence="5" id="KW-0862">Zinc</keyword>
<accession>A0A813PT32</accession>
<feature type="domain" description="C2H2-type" evidence="8">
    <location>
        <begin position="662"/>
        <end position="692"/>
    </location>
</feature>
<proteinExistence type="predicted"/>
<dbReference type="PANTHER" id="PTHR24381">
    <property type="entry name" value="ZINC FINGER PROTEIN"/>
    <property type="match status" value="1"/>
</dbReference>
<feature type="domain" description="C2H2-type" evidence="8">
    <location>
        <begin position="761"/>
        <end position="786"/>
    </location>
</feature>
<feature type="domain" description="C2H2-type" evidence="8">
    <location>
        <begin position="251"/>
        <end position="273"/>
    </location>
</feature>
<evidence type="ECO:0000256" key="2">
    <source>
        <dbReference type="ARBA" id="ARBA00022723"/>
    </source>
</evidence>
<keyword evidence="4 7" id="KW-0863">Zinc-finger</keyword>
<dbReference type="InterPro" id="IPR013087">
    <property type="entry name" value="Znf_C2H2_type"/>
</dbReference>
<dbReference type="PROSITE" id="PS00028">
    <property type="entry name" value="ZINC_FINGER_C2H2_1"/>
    <property type="match status" value="14"/>
</dbReference>
<dbReference type="GO" id="GO:0008270">
    <property type="term" value="F:zinc ion binding"/>
    <property type="evidence" value="ECO:0007669"/>
    <property type="project" value="UniProtKB-KW"/>
</dbReference>
<protein>
    <recommendedName>
        <fullName evidence="8">C2H2-type domain-containing protein</fullName>
    </recommendedName>
</protein>
<dbReference type="Pfam" id="PF13912">
    <property type="entry name" value="zf-C2H2_6"/>
    <property type="match status" value="2"/>
</dbReference>
<dbReference type="PROSITE" id="PS50157">
    <property type="entry name" value="ZINC_FINGER_C2H2_2"/>
    <property type="match status" value="14"/>
</dbReference>
<organism evidence="9 11">
    <name type="scientific">Didymodactylos carnosus</name>
    <dbReference type="NCBI Taxonomy" id="1234261"/>
    <lineage>
        <taxon>Eukaryota</taxon>
        <taxon>Metazoa</taxon>
        <taxon>Spiralia</taxon>
        <taxon>Gnathifera</taxon>
        <taxon>Rotifera</taxon>
        <taxon>Eurotatoria</taxon>
        <taxon>Bdelloidea</taxon>
        <taxon>Philodinida</taxon>
        <taxon>Philodinidae</taxon>
        <taxon>Didymodactylos</taxon>
    </lineage>
</organism>
<dbReference type="GO" id="GO:0000981">
    <property type="term" value="F:DNA-binding transcription factor activity, RNA polymerase II-specific"/>
    <property type="evidence" value="ECO:0007669"/>
    <property type="project" value="TreeGrafter"/>
</dbReference>
<dbReference type="SMART" id="SM00355">
    <property type="entry name" value="ZnF_C2H2"/>
    <property type="match status" value="20"/>
</dbReference>
<feature type="domain" description="C2H2-type" evidence="8">
    <location>
        <begin position="574"/>
        <end position="596"/>
    </location>
</feature>
<feature type="domain" description="C2H2-type" evidence="8">
    <location>
        <begin position="495"/>
        <end position="523"/>
    </location>
</feature>
<dbReference type="InterPro" id="IPR036236">
    <property type="entry name" value="Znf_C2H2_sf"/>
</dbReference>
<comment type="caution">
    <text evidence="9">The sequence shown here is derived from an EMBL/GenBank/DDBJ whole genome shotgun (WGS) entry which is preliminary data.</text>
</comment>
<evidence type="ECO:0000256" key="5">
    <source>
        <dbReference type="ARBA" id="ARBA00022833"/>
    </source>
</evidence>
<keyword evidence="6" id="KW-0539">Nucleus</keyword>
<dbReference type="Proteomes" id="UP000663829">
    <property type="component" value="Unassembled WGS sequence"/>
</dbReference>
<gene>
    <name evidence="9" type="ORF">GPM918_LOCUS1185</name>
    <name evidence="10" type="ORF">SRO942_LOCUS1185</name>
</gene>
<dbReference type="GO" id="GO:0005634">
    <property type="term" value="C:nucleus"/>
    <property type="evidence" value="ECO:0007669"/>
    <property type="project" value="UniProtKB-SubCell"/>
</dbReference>
<keyword evidence="11" id="KW-1185">Reference proteome</keyword>
<dbReference type="Proteomes" id="UP000681722">
    <property type="component" value="Unassembled WGS sequence"/>
</dbReference>
<evidence type="ECO:0000313" key="11">
    <source>
        <dbReference type="Proteomes" id="UP000663829"/>
    </source>
</evidence>
<feature type="domain" description="C2H2-type" evidence="8">
    <location>
        <begin position="546"/>
        <end position="568"/>
    </location>
</feature>
<dbReference type="Pfam" id="PF00096">
    <property type="entry name" value="zf-C2H2"/>
    <property type="match status" value="1"/>
</dbReference>
<evidence type="ECO:0000256" key="7">
    <source>
        <dbReference type="PROSITE-ProRule" id="PRU00042"/>
    </source>
</evidence>
<dbReference type="GO" id="GO:0000977">
    <property type="term" value="F:RNA polymerase II transcription regulatory region sequence-specific DNA binding"/>
    <property type="evidence" value="ECO:0007669"/>
    <property type="project" value="TreeGrafter"/>
</dbReference>
<dbReference type="PANTHER" id="PTHR24381:SF393">
    <property type="entry name" value="CHROMATIN-LINKED ADAPTOR FOR MSL PROTEINS, ISOFORM B"/>
    <property type="match status" value="1"/>
</dbReference>
<dbReference type="OrthoDB" id="2687452at2759"/>
<feature type="domain" description="C2H2-type" evidence="8">
    <location>
        <begin position="437"/>
        <end position="460"/>
    </location>
</feature>
<feature type="domain" description="C2H2-type" evidence="8">
    <location>
        <begin position="603"/>
        <end position="631"/>
    </location>
</feature>
<keyword evidence="3" id="KW-0677">Repeat</keyword>
<dbReference type="EMBL" id="CAJOBC010000106">
    <property type="protein sequence ID" value="CAF3537768.1"/>
    <property type="molecule type" value="Genomic_DNA"/>
</dbReference>
<feature type="domain" description="C2H2-type" evidence="8">
    <location>
        <begin position="42"/>
        <end position="68"/>
    </location>
</feature>